<feature type="region of interest" description="Disordered" evidence="1">
    <location>
        <begin position="685"/>
        <end position="704"/>
    </location>
</feature>
<evidence type="ECO:0000313" key="2">
    <source>
        <dbReference type="EMBL" id="CAE8605684.1"/>
    </source>
</evidence>
<proteinExistence type="predicted"/>
<dbReference type="Gene3D" id="3.90.320.10">
    <property type="match status" value="1"/>
</dbReference>
<gene>
    <name evidence="2" type="ORF">PGLA1383_LOCUS23790</name>
</gene>
<feature type="non-terminal residue" evidence="2">
    <location>
        <position position="1"/>
    </location>
</feature>
<feature type="compositionally biased region" description="Polar residues" evidence="1">
    <location>
        <begin position="689"/>
        <end position="703"/>
    </location>
</feature>
<accession>A0A813EZ91</accession>
<organism evidence="2 3">
    <name type="scientific">Polarella glacialis</name>
    <name type="common">Dinoflagellate</name>
    <dbReference type="NCBI Taxonomy" id="89957"/>
    <lineage>
        <taxon>Eukaryota</taxon>
        <taxon>Sar</taxon>
        <taxon>Alveolata</taxon>
        <taxon>Dinophyceae</taxon>
        <taxon>Suessiales</taxon>
        <taxon>Suessiaceae</taxon>
        <taxon>Polarella</taxon>
    </lineage>
</organism>
<sequence length="1260" mass="142294">QQKWMIYGEDLNLAGSIDFVATRSDGDLVIFDWKRTKELHTKYSNRFQSMTGALSHLAGCAGMHYRLQLNVYRYILEKCYGQKVHSMFVVGCHPAYANSQAFVDEVPILDDETMILIRHEHSKTISDEYLDYLGAGDEDPDFDFGRQLAEEMDYNNEAAIAIAPVRLSQAEEEQAEPETVAVLNQIFGPDNLEITVKTEEADADAEEDESGGVGTARRKRRLIKGASTSSSDFSNVFSSYLQSAAAALATVIKTNPPTQATILNIAKRLTTLIRSDHPQWSDRVVRLGVAAVSFYRMRPTDMCAREHCLLLWIAEGGNSMRAHKGSCYIYNDVGSFTPYKGIPPETTCSRMKDFILQLEGLFCRMPQGLQREDSELLKAVNTLLLEDESEITFIRKCADAALFNEGDDRLKPSRGHFDDDAGSGPPSSWPIWLVYAMQMLVSSTTCQIVFQCNQAAQTLCKRAENLDRCFIGESPGGVGQSLFIAHLAAAYKRNHSYFDPNVWYMDEELRKQIEFADSFILTGQDAPNGARQLREDLLKKTMSADGIPGRKPYGLQTRMLELIGWKRLELNKMLRFGSVTETNFNSILRRCFVWKPKARFWDREYLKENYPDSHLDGIFPKCAELRTFLVSPAAIAAGLKIHYGSEQKHSKEVCRQMIENYVVLGGDEGMTEERMRFACGLKPRDKRQQTVAGPSESFASGSQADRDEDTLALFMVHDFLVEQTCGGRTSKAKDCKTPTIITKKTLEDICHRAPILQDGSYPESFEIGSIKTFVDGNPAREPNTMAVIDYFDTIIKVLKPKKGRPSAAMTARLEEVNNIVSKLRKSEELCKQLLQIVQDPADGAVSAKRRRVIRKHSEEEPKKEYHVRQTNYKYVGLPTSRGRRYVVGTGAQSLSRRLRRVAFPHTMDLDQINSVFVILDQLVDKLDISTVMPVDIRKALSDCAHRREKVCRDHLNTDIATGKQILHSVLHCGLLKPPYESNEFLKTLQKASTYLRWLACSRMPDAYDYYSQPEKKFPESTVLSHLYGIIEDDIMEALADFIRQLPVSHLSLHFGIRLNCDYRTIPDEPQDVEVLMRMCEEHIAEETGYVVKFKVKKHQYLMELIAGHTSSKTNLAVSDIFKKRGNCIPMALAHVTGEYQRIQTRLSDTDDRANTYAASRFSRTYSQALTLTHCKLVPHTGFTIEADGVYLLHADGDGSPHCIGVTVKDTNSSVIIWDGEEQFALSWSEFNLAVNSAIDASSFITFRVFFLPMPAFGRKI</sequence>
<evidence type="ECO:0000313" key="3">
    <source>
        <dbReference type="Proteomes" id="UP000654075"/>
    </source>
</evidence>
<dbReference type="AlphaFoldDB" id="A0A813EZ91"/>
<dbReference type="EMBL" id="CAJNNV010018173">
    <property type="protein sequence ID" value="CAE8605684.1"/>
    <property type="molecule type" value="Genomic_DNA"/>
</dbReference>
<protein>
    <submittedName>
        <fullName evidence="2">Uncharacterized protein</fullName>
    </submittedName>
</protein>
<dbReference type="OMA" id="EDICHRA"/>
<evidence type="ECO:0000256" key="1">
    <source>
        <dbReference type="SAM" id="MobiDB-lite"/>
    </source>
</evidence>
<comment type="caution">
    <text evidence="2">The sequence shown here is derived from an EMBL/GenBank/DDBJ whole genome shotgun (WGS) entry which is preliminary data.</text>
</comment>
<reference evidence="2" key="1">
    <citation type="submission" date="2021-02" db="EMBL/GenBank/DDBJ databases">
        <authorList>
            <person name="Dougan E. K."/>
            <person name="Rhodes N."/>
            <person name="Thang M."/>
            <person name="Chan C."/>
        </authorList>
    </citation>
    <scope>NUCLEOTIDE SEQUENCE</scope>
</reference>
<dbReference type="InterPro" id="IPR011604">
    <property type="entry name" value="PDDEXK-like_dom_sf"/>
</dbReference>
<keyword evidence="3" id="KW-1185">Reference proteome</keyword>
<dbReference type="OrthoDB" id="421212at2759"/>
<name>A0A813EZ91_POLGL</name>
<dbReference type="Proteomes" id="UP000654075">
    <property type="component" value="Unassembled WGS sequence"/>
</dbReference>